<reference evidence="2 3" key="1">
    <citation type="submission" date="2010-05" db="EMBL/GenBank/DDBJ databases">
        <title>The Genome Sequence of Thecamonas trahens ATCC 50062.</title>
        <authorList>
            <consortium name="The Broad Institute Genome Sequencing Platform"/>
            <person name="Russ C."/>
            <person name="Cuomo C."/>
            <person name="Shea T."/>
            <person name="Young S.K."/>
            <person name="Zeng Q."/>
            <person name="Koehrsen M."/>
            <person name="Haas B."/>
            <person name="Borodovsky M."/>
            <person name="Guigo R."/>
            <person name="Alvarado L."/>
            <person name="Berlin A."/>
            <person name="Bochicchio J."/>
            <person name="Borenstein D."/>
            <person name="Chapman S."/>
            <person name="Chen Z."/>
            <person name="Freedman E."/>
            <person name="Gellesch M."/>
            <person name="Goldberg J."/>
            <person name="Griggs A."/>
            <person name="Gujja S."/>
            <person name="Heilman E."/>
            <person name="Heiman D."/>
            <person name="Hepburn T."/>
            <person name="Howarth C."/>
            <person name="Jen D."/>
            <person name="Larson L."/>
            <person name="Mehta T."/>
            <person name="Park D."/>
            <person name="Pearson M."/>
            <person name="Roberts A."/>
            <person name="Saif S."/>
            <person name="Shenoy N."/>
            <person name="Sisk P."/>
            <person name="Stolte C."/>
            <person name="Sykes S."/>
            <person name="Thomson T."/>
            <person name="Walk T."/>
            <person name="White J."/>
            <person name="Yandava C."/>
            <person name="Burger G."/>
            <person name="Gray M.W."/>
            <person name="Holland P.W.H."/>
            <person name="King N."/>
            <person name="Lang F.B.F."/>
            <person name="Roger A.J."/>
            <person name="Ruiz-Trillo I."/>
            <person name="Lander E."/>
            <person name="Nusbaum C."/>
        </authorList>
    </citation>
    <scope>NUCLEOTIDE SEQUENCE [LARGE SCALE GENOMIC DNA]</scope>
    <source>
        <strain evidence="2 3">ATCC 50062</strain>
    </source>
</reference>
<dbReference type="AlphaFoldDB" id="A0A0L0D2J7"/>
<sequence length="375" mass="39991">MSMQALVVLALLVVAASAAPWTSLYGMSSTVALEAISTTTGQPVEVSSSLPYEAQGQGLATLDEELGIYYIIGTNVSASNAVKLVGVSVATGNVVAETPLPFQSSELIGVGQYLAYDSIRGAVLAVGQDFTTNEYILVRVAPITHKMTRLAVIPDVHMLDVLGGCAVYDPSVDTFWIQLALNVTGDIQIKFYGFSAGDGQLSNIIDNPEFVEAMVYDPNASRLVGLGAEETKTGGLQRTLVYFDSATDQFTVAGTIPEYQNVMSDVLTIDVASRHLIFLAHKSNSSSFDDGAAELRAIAEAYNREYTPIQSHIVRKARAAAARAANELTGTTLPSMDLVQYSLHAMKVMAAPQACAHFPQCPWSIKFANPQSPSP</sequence>
<dbReference type="GeneID" id="25562607"/>
<feature type="chain" id="PRO_5005537181" evidence="1">
    <location>
        <begin position="19"/>
        <end position="375"/>
    </location>
</feature>
<dbReference type="eggNOG" id="ENOG502S55F">
    <property type="taxonomic scope" value="Eukaryota"/>
</dbReference>
<dbReference type="EMBL" id="GL349443">
    <property type="protein sequence ID" value="KNC46527.1"/>
    <property type="molecule type" value="Genomic_DNA"/>
</dbReference>
<name>A0A0L0D2J7_THETB</name>
<dbReference type="OrthoDB" id="10507483at2759"/>
<accession>A0A0L0D2J7</accession>
<dbReference type="Proteomes" id="UP000054408">
    <property type="component" value="Unassembled WGS sequence"/>
</dbReference>
<gene>
    <name evidence="2" type="ORF">AMSG_02963</name>
</gene>
<proteinExistence type="predicted"/>
<protein>
    <submittedName>
        <fullName evidence="2">Uncharacterized protein</fullName>
    </submittedName>
</protein>
<keyword evidence="3" id="KW-1185">Reference proteome</keyword>
<organism evidence="2 3">
    <name type="scientific">Thecamonas trahens ATCC 50062</name>
    <dbReference type="NCBI Taxonomy" id="461836"/>
    <lineage>
        <taxon>Eukaryota</taxon>
        <taxon>Apusozoa</taxon>
        <taxon>Apusomonadida</taxon>
        <taxon>Apusomonadidae</taxon>
        <taxon>Thecamonas</taxon>
    </lineage>
</organism>
<feature type="signal peptide" evidence="1">
    <location>
        <begin position="1"/>
        <end position="18"/>
    </location>
</feature>
<evidence type="ECO:0000256" key="1">
    <source>
        <dbReference type="SAM" id="SignalP"/>
    </source>
</evidence>
<dbReference type="RefSeq" id="XP_013760308.1">
    <property type="nucleotide sequence ID" value="XM_013904854.1"/>
</dbReference>
<dbReference type="OMA" id="WSIKFAN"/>
<keyword evidence="1" id="KW-0732">Signal</keyword>
<evidence type="ECO:0000313" key="2">
    <source>
        <dbReference type="EMBL" id="KNC46527.1"/>
    </source>
</evidence>
<evidence type="ECO:0000313" key="3">
    <source>
        <dbReference type="Proteomes" id="UP000054408"/>
    </source>
</evidence>